<feature type="region of interest" description="Disordered" evidence="1">
    <location>
        <begin position="373"/>
        <end position="402"/>
    </location>
</feature>
<dbReference type="Proteomes" id="UP000217790">
    <property type="component" value="Unassembled WGS sequence"/>
</dbReference>
<keyword evidence="2" id="KW-1133">Transmembrane helix</keyword>
<sequence>MTALALQVLLSKRQLGCFSPMDNSTARFILFPPSSFRINPSSDSAYDTPGRLYAQMAEFDRLTNQTKYKQTLKQFFALAESISPEFLNKMVSSVDYGLNYGYAAARAYTAYQDPDFLALAVTSWTSARRYTLSKEQAVSGTTDVKQFSLSTSCQGTTLTGGTYFSTDSNDTNLHSMASGFFLTVSALLAEATSNQTYLDAAIESANFIQSHLLNPSNTVMAFVSSKLSESCSIYTTAYSLDTGIFLEGLVILADITRNISTEALLRSTIVAVITDTSWQGLDGILSIGTDGGHYIVRALAALYERNTTSSDLREYIKEYIGVQYNAVLEHATSGDSNIYGLPWTGPPTTSFSSGNQTVAVSALLSGIQLLDNRTSSNSGGDPTSSAISAASTTTSQLSQKNNPTGAIVGGVVGGLAVFAVIIVGALLLRRRHRRGNHRPLVVDWRSSRTLTPFMATLFTASEIPREHRITGGKNARYPVPSRGDSSLSSRAVETNVAGRRLDVQIASATPHGAAAGPLNPLHIERREDMPTEELLRLLNERLLPRRWNDPGDELPPEYHEGRTT</sequence>
<dbReference type="AlphaFoldDB" id="A0A2H3CX50"/>
<keyword evidence="2" id="KW-0812">Transmembrane</keyword>
<dbReference type="PANTHER" id="PTHR47791:SF3">
    <property type="entry name" value="MEIOTICALLY UP-REGULATED GENE 191 PROTEIN"/>
    <property type="match status" value="1"/>
</dbReference>
<feature type="region of interest" description="Disordered" evidence="1">
    <location>
        <begin position="471"/>
        <end position="490"/>
    </location>
</feature>
<evidence type="ECO:0000313" key="3">
    <source>
        <dbReference type="EMBL" id="PBK86054.1"/>
    </source>
</evidence>
<feature type="region of interest" description="Disordered" evidence="1">
    <location>
        <begin position="545"/>
        <end position="564"/>
    </location>
</feature>
<evidence type="ECO:0000313" key="4">
    <source>
        <dbReference type="Proteomes" id="UP000217790"/>
    </source>
</evidence>
<dbReference type="STRING" id="47427.A0A2H3CX50"/>
<feature type="compositionally biased region" description="Low complexity" evidence="1">
    <location>
        <begin position="383"/>
        <end position="395"/>
    </location>
</feature>
<dbReference type="OrthoDB" id="2997393at2759"/>
<dbReference type="Gene3D" id="1.50.10.20">
    <property type="match status" value="1"/>
</dbReference>
<accession>A0A2H3CX50</accession>
<dbReference type="GO" id="GO:0005975">
    <property type="term" value="P:carbohydrate metabolic process"/>
    <property type="evidence" value="ECO:0007669"/>
    <property type="project" value="InterPro"/>
</dbReference>
<dbReference type="Pfam" id="PF03663">
    <property type="entry name" value="Glyco_hydro_76"/>
    <property type="match status" value="1"/>
</dbReference>
<organism evidence="3 4">
    <name type="scientific">Armillaria gallica</name>
    <name type="common">Bulbous honey fungus</name>
    <name type="synonym">Armillaria bulbosa</name>
    <dbReference type="NCBI Taxonomy" id="47427"/>
    <lineage>
        <taxon>Eukaryota</taxon>
        <taxon>Fungi</taxon>
        <taxon>Dikarya</taxon>
        <taxon>Basidiomycota</taxon>
        <taxon>Agaricomycotina</taxon>
        <taxon>Agaricomycetes</taxon>
        <taxon>Agaricomycetidae</taxon>
        <taxon>Agaricales</taxon>
        <taxon>Marasmiineae</taxon>
        <taxon>Physalacriaceae</taxon>
        <taxon>Armillaria</taxon>
    </lineage>
</organism>
<dbReference type="InterPro" id="IPR053169">
    <property type="entry name" value="MUG_Protein"/>
</dbReference>
<gene>
    <name evidence="3" type="ORF">ARMGADRAFT_1086817</name>
</gene>
<name>A0A2H3CX50_ARMGA</name>
<proteinExistence type="predicted"/>
<evidence type="ECO:0008006" key="5">
    <source>
        <dbReference type="Google" id="ProtNLM"/>
    </source>
</evidence>
<feature type="compositionally biased region" description="Polar residues" evidence="1">
    <location>
        <begin position="373"/>
        <end position="382"/>
    </location>
</feature>
<keyword evidence="4" id="KW-1185">Reference proteome</keyword>
<protein>
    <recommendedName>
        <fullName evidence="5">Glycoside hydrolase family 76 protein</fullName>
    </recommendedName>
</protein>
<reference evidence="4" key="1">
    <citation type="journal article" date="2017" name="Nat. Ecol. Evol.">
        <title>Genome expansion and lineage-specific genetic innovations in the forest pathogenic fungi Armillaria.</title>
        <authorList>
            <person name="Sipos G."/>
            <person name="Prasanna A.N."/>
            <person name="Walter M.C."/>
            <person name="O'Connor E."/>
            <person name="Balint B."/>
            <person name="Krizsan K."/>
            <person name="Kiss B."/>
            <person name="Hess J."/>
            <person name="Varga T."/>
            <person name="Slot J."/>
            <person name="Riley R."/>
            <person name="Boka B."/>
            <person name="Rigling D."/>
            <person name="Barry K."/>
            <person name="Lee J."/>
            <person name="Mihaltcheva S."/>
            <person name="LaButti K."/>
            <person name="Lipzen A."/>
            <person name="Waldron R."/>
            <person name="Moloney N.M."/>
            <person name="Sperisen C."/>
            <person name="Kredics L."/>
            <person name="Vagvoelgyi C."/>
            <person name="Patrignani A."/>
            <person name="Fitzpatrick D."/>
            <person name="Nagy I."/>
            <person name="Doyle S."/>
            <person name="Anderson J.B."/>
            <person name="Grigoriev I.V."/>
            <person name="Gueldener U."/>
            <person name="Muensterkoetter M."/>
            <person name="Nagy L.G."/>
        </authorList>
    </citation>
    <scope>NUCLEOTIDE SEQUENCE [LARGE SCALE GENOMIC DNA]</scope>
    <source>
        <strain evidence="4">Ar21-2</strain>
    </source>
</reference>
<dbReference type="InParanoid" id="A0A2H3CX50"/>
<dbReference type="InterPro" id="IPR005198">
    <property type="entry name" value="Glyco_hydro_76"/>
</dbReference>
<evidence type="ECO:0000256" key="2">
    <source>
        <dbReference type="SAM" id="Phobius"/>
    </source>
</evidence>
<dbReference type="InterPro" id="IPR008928">
    <property type="entry name" value="6-hairpin_glycosidase_sf"/>
</dbReference>
<feature type="transmembrane region" description="Helical" evidence="2">
    <location>
        <begin position="406"/>
        <end position="428"/>
    </location>
</feature>
<keyword evidence="2" id="KW-0472">Membrane</keyword>
<evidence type="ECO:0000256" key="1">
    <source>
        <dbReference type="SAM" id="MobiDB-lite"/>
    </source>
</evidence>
<dbReference type="OMA" id="NPSNTVM"/>
<dbReference type="PANTHER" id="PTHR47791">
    <property type="entry name" value="MEIOTICALLY UP-REGULATED GENE 191 PROTEIN"/>
    <property type="match status" value="1"/>
</dbReference>
<dbReference type="SUPFAM" id="SSF48208">
    <property type="entry name" value="Six-hairpin glycosidases"/>
    <property type="match status" value="1"/>
</dbReference>
<dbReference type="EMBL" id="KZ293686">
    <property type="protein sequence ID" value="PBK86054.1"/>
    <property type="molecule type" value="Genomic_DNA"/>
</dbReference>